<dbReference type="PANTHER" id="PTHR11070:SF2">
    <property type="entry name" value="ATP-DEPENDENT DNA HELICASE SRS2"/>
    <property type="match status" value="1"/>
</dbReference>
<dbReference type="GO" id="GO:0005524">
    <property type="term" value="F:ATP binding"/>
    <property type="evidence" value="ECO:0007669"/>
    <property type="project" value="UniProtKB-UniRule"/>
</dbReference>
<evidence type="ECO:0000256" key="9">
    <source>
        <dbReference type="ARBA" id="ARBA00034808"/>
    </source>
</evidence>
<evidence type="ECO:0000256" key="2">
    <source>
        <dbReference type="ARBA" id="ARBA00022741"/>
    </source>
</evidence>
<evidence type="ECO:0000313" key="16">
    <source>
        <dbReference type="Proteomes" id="UP000504844"/>
    </source>
</evidence>
<dbReference type="EC" id="5.6.2.4" evidence="9"/>
<dbReference type="Pfam" id="PF13361">
    <property type="entry name" value="UvrD_C"/>
    <property type="match status" value="2"/>
</dbReference>
<feature type="domain" description="UvrD-like helicase ATP-binding" evidence="13">
    <location>
        <begin position="7"/>
        <end position="284"/>
    </location>
</feature>
<dbReference type="CDD" id="cd17932">
    <property type="entry name" value="DEXQc_UvrD"/>
    <property type="match status" value="1"/>
</dbReference>
<evidence type="ECO:0000256" key="11">
    <source>
        <dbReference type="ARBA" id="ARBA00048988"/>
    </source>
</evidence>
<dbReference type="EMBL" id="CP054143">
    <property type="protein sequence ID" value="QKJ66596.1"/>
    <property type="molecule type" value="Genomic_DNA"/>
</dbReference>
<dbReference type="InterPro" id="IPR000212">
    <property type="entry name" value="DNA_helicase_UvrD/REP"/>
</dbReference>
<organism evidence="15 16">
    <name type="scientific">Deefgea piscis</name>
    <dbReference type="NCBI Taxonomy" id="2739061"/>
    <lineage>
        <taxon>Bacteria</taxon>
        <taxon>Pseudomonadati</taxon>
        <taxon>Pseudomonadota</taxon>
        <taxon>Betaproteobacteria</taxon>
        <taxon>Neisseriales</taxon>
        <taxon>Chitinibacteraceae</taxon>
        <taxon>Deefgea</taxon>
    </lineage>
</organism>
<feature type="domain" description="UvrD-like helicase C-terminal" evidence="14">
    <location>
        <begin position="285"/>
        <end position="551"/>
    </location>
</feature>
<evidence type="ECO:0000313" key="15">
    <source>
        <dbReference type="EMBL" id="QKJ66596.1"/>
    </source>
</evidence>
<dbReference type="GO" id="GO:0016787">
    <property type="term" value="F:hydrolase activity"/>
    <property type="evidence" value="ECO:0007669"/>
    <property type="project" value="UniProtKB-UniRule"/>
</dbReference>
<dbReference type="InterPro" id="IPR013986">
    <property type="entry name" value="DExx_box_DNA_helicase_dom_sf"/>
</dbReference>
<evidence type="ECO:0000259" key="13">
    <source>
        <dbReference type="PROSITE" id="PS51198"/>
    </source>
</evidence>
<comment type="similarity">
    <text evidence="1">Belongs to the helicase family. UvrD subfamily.</text>
</comment>
<keyword evidence="4 12" id="KW-0347">Helicase</keyword>
<dbReference type="GO" id="GO:0033202">
    <property type="term" value="C:DNA helicase complex"/>
    <property type="evidence" value="ECO:0007669"/>
    <property type="project" value="TreeGrafter"/>
</dbReference>
<dbReference type="Gene3D" id="1.10.486.10">
    <property type="entry name" value="PCRA, domain 4"/>
    <property type="match status" value="1"/>
</dbReference>
<keyword evidence="5 12" id="KW-0067">ATP-binding</keyword>
<dbReference type="SUPFAM" id="SSF52540">
    <property type="entry name" value="P-loop containing nucleoside triphosphate hydrolases"/>
    <property type="match status" value="1"/>
</dbReference>
<evidence type="ECO:0000256" key="5">
    <source>
        <dbReference type="ARBA" id="ARBA00022840"/>
    </source>
</evidence>
<evidence type="ECO:0000256" key="1">
    <source>
        <dbReference type="ARBA" id="ARBA00009922"/>
    </source>
</evidence>
<dbReference type="PROSITE" id="PS51217">
    <property type="entry name" value="UVRD_HELICASE_CTER"/>
    <property type="match status" value="1"/>
</dbReference>
<evidence type="ECO:0000256" key="6">
    <source>
        <dbReference type="ARBA" id="ARBA00023125"/>
    </source>
</evidence>
<dbReference type="GO" id="GO:0005829">
    <property type="term" value="C:cytosol"/>
    <property type="evidence" value="ECO:0007669"/>
    <property type="project" value="TreeGrafter"/>
</dbReference>
<dbReference type="GO" id="GO:0000725">
    <property type="term" value="P:recombinational repair"/>
    <property type="evidence" value="ECO:0007669"/>
    <property type="project" value="TreeGrafter"/>
</dbReference>
<dbReference type="GO" id="GO:0043138">
    <property type="term" value="F:3'-5' DNA helicase activity"/>
    <property type="evidence" value="ECO:0007669"/>
    <property type="project" value="UniProtKB-EC"/>
</dbReference>
<keyword evidence="3 12" id="KW-0378">Hydrolase</keyword>
<dbReference type="GO" id="GO:0003677">
    <property type="term" value="F:DNA binding"/>
    <property type="evidence" value="ECO:0007669"/>
    <property type="project" value="UniProtKB-KW"/>
</dbReference>
<gene>
    <name evidence="15" type="ORF">HQN60_07690</name>
</gene>
<reference evidence="15 16" key="1">
    <citation type="submission" date="2020-05" db="EMBL/GenBank/DDBJ databases">
        <title>Complete genome sequence of Deefgea sp. D17.</title>
        <authorList>
            <person name="Bae J.-W."/>
            <person name="Han J.E."/>
        </authorList>
    </citation>
    <scope>NUCLEOTIDE SEQUENCE [LARGE SCALE GENOMIC DNA]</scope>
    <source>
        <strain evidence="15 16">D17</strain>
    </source>
</reference>
<dbReference type="PROSITE" id="PS51198">
    <property type="entry name" value="UVRD_HELICASE_ATP_BIND"/>
    <property type="match status" value="1"/>
</dbReference>
<keyword evidence="6" id="KW-0238">DNA-binding</keyword>
<keyword evidence="7" id="KW-0413">Isomerase</keyword>
<sequence length="718" mass="79202">MSHALTAKLNPQQAAAVELPAEHALILAGAGSGKTSVLTTRIAWLLSTGQISPSGLLAVTFTNKSAKEMLSRITAMLPLNPRGLWVGTFHGLCNRMLRLHHRDAGLPEAFAILDQSEQLGAIKRVLKLLTLDDDKYPPRTVQHYINGHKENGRRAADVEAWDDYSRQLKLAYEEYEKQCNREGVADFSELLLRCYELLSYKPEIRAHYQQRFSHILVDEFQDTNRLQYAWLKLLAGQNSAIFAVGDDDQSIYAFRGANVGNMIDFQSDFLVKHVIRLEQNYRSHGNILDAANAVISHNTQRLGKELWTQASAGELIRVFEASSDFEESQFIVEEAQALIRDGMAASEIAILYRSNAQSRIIEHALFSAGVAYRVYGGLRFFERQEIKHALAYLRLMANPSDDNALLRVINFPTRGIGARSVEALIEKARLEGCSLWQAACMGASGRGAAALGQFVQIIDGMQNRMAGLAMTDVVRVMLELSGLLAHYQKDKDGEERVANLEELVNAAATFISEDENNLIAFLSHASLEAGDHQAGAHEDALQLMTVHAAKGLEFNAVFLSGLEEGLFPHENSSKDQASVEEERRLMYVAITRARQRLYLTLAQSRMLHGQTRYGVASRFLDEIPQTLLKYLNRGYAPSSYSSAAPSSFNSAAAAKPVAAPKKATPEHGLAIGCKVEHPKFGLGVVTDHEGGATGNVQVNFALHGSKWLAVAYAKLKVV</sequence>
<name>A0A6M8ST62_9NEIS</name>
<dbReference type="KEGG" id="dee:HQN60_07690"/>
<comment type="catalytic activity">
    <reaction evidence="11">
        <text>ATP + H2O = ADP + phosphate + H(+)</text>
        <dbReference type="Rhea" id="RHEA:13065"/>
        <dbReference type="ChEBI" id="CHEBI:15377"/>
        <dbReference type="ChEBI" id="CHEBI:15378"/>
        <dbReference type="ChEBI" id="CHEBI:30616"/>
        <dbReference type="ChEBI" id="CHEBI:43474"/>
        <dbReference type="ChEBI" id="CHEBI:456216"/>
        <dbReference type="EC" id="5.6.2.4"/>
    </reaction>
</comment>
<evidence type="ECO:0000259" key="14">
    <source>
        <dbReference type="PROSITE" id="PS51217"/>
    </source>
</evidence>
<comment type="catalytic activity">
    <reaction evidence="8">
        <text>Couples ATP hydrolysis with the unwinding of duplex DNA by translocating in the 3'-5' direction.</text>
        <dbReference type="EC" id="5.6.2.4"/>
    </reaction>
</comment>
<dbReference type="RefSeq" id="WP_173533100.1">
    <property type="nucleotide sequence ID" value="NZ_CP054143.1"/>
</dbReference>
<evidence type="ECO:0000256" key="4">
    <source>
        <dbReference type="ARBA" id="ARBA00022806"/>
    </source>
</evidence>
<dbReference type="InterPro" id="IPR014016">
    <property type="entry name" value="UvrD-like_ATP-bd"/>
</dbReference>
<feature type="binding site" evidence="12">
    <location>
        <begin position="28"/>
        <end position="35"/>
    </location>
    <ligand>
        <name>ATP</name>
        <dbReference type="ChEBI" id="CHEBI:30616"/>
    </ligand>
</feature>
<evidence type="ECO:0000256" key="12">
    <source>
        <dbReference type="PROSITE-ProRule" id="PRU00560"/>
    </source>
</evidence>
<dbReference type="PANTHER" id="PTHR11070">
    <property type="entry name" value="UVRD / RECB / PCRA DNA HELICASE FAMILY MEMBER"/>
    <property type="match status" value="1"/>
</dbReference>
<dbReference type="Gene3D" id="1.10.10.160">
    <property type="match status" value="1"/>
</dbReference>
<keyword evidence="16" id="KW-1185">Reference proteome</keyword>
<dbReference type="Gene3D" id="3.40.50.300">
    <property type="entry name" value="P-loop containing nucleotide triphosphate hydrolases"/>
    <property type="match status" value="2"/>
</dbReference>
<dbReference type="AlphaFoldDB" id="A0A6M8ST62"/>
<dbReference type="Proteomes" id="UP000504844">
    <property type="component" value="Chromosome"/>
</dbReference>
<keyword evidence="2 12" id="KW-0547">Nucleotide-binding</keyword>
<evidence type="ECO:0000256" key="7">
    <source>
        <dbReference type="ARBA" id="ARBA00023235"/>
    </source>
</evidence>
<evidence type="ECO:0000256" key="8">
    <source>
        <dbReference type="ARBA" id="ARBA00034617"/>
    </source>
</evidence>
<dbReference type="Pfam" id="PF00580">
    <property type="entry name" value="UvrD-helicase"/>
    <property type="match status" value="1"/>
</dbReference>
<evidence type="ECO:0000256" key="10">
    <source>
        <dbReference type="ARBA" id="ARBA00034923"/>
    </source>
</evidence>
<dbReference type="CDD" id="cd18807">
    <property type="entry name" value="SF1_C_UvrD"/>
    <property type="match status" value="1"/>
</dbReference>
<protein>
    <recommendedName>
        <fullName evidence="9">DNA 3'-5' helicase</fullName>
        <ecNumber evidence="9">5.6.2.4</ecNumber>
    </recommendedName>
    <alternativeName>
        <fullName evidence="10">DNA 3'-5' helicase II</fullName>
    </alternativeName>
</protein>
<evidence type="ECO:0000256" key="3">
    <source>
        <dbReference type="ARBA" id="ARBA00022801"/>
    </source>
</evidence>
<proteinExistence type="inferred from homology"/>
<dbReference type="InterPro" id="IPR014017">
    <property type="entry name" value="DNA_helicase_UvrD-like_C"/>
</dbReference>
<dbReference type="InterPro" id="IPR027417">
    <property type="entry name" value="P-loop_NTPase"/>
</dbReference>
<accession>A0A6M8ST62</accession>